<dbReference type="InterPro" id="IPR053152">
    <property type="entry name" value="Hydrolase_YcaC-like"/>
</dbReference>
<reference evidence="2 5" key="2">
    <citation type="submission" date="2018-05" db="EMBL/GenBank/DDBJ databases">
        <title>Genomic Encyclopedia of Type Strains, Phase IV (KMG-V): Genome sequencing to study the core and pangenomes of soil and plant-associated prokaryotes.</title>
        <authorList>
            <person name="Whitman W."/>
        </authorList>
    </citation>
    <scope>NUCLEOTIDE SEQUENCE [LARGE SCALE GENOMIC DNA]</scope>
    <source>
        <strain evidence="2 5">SIr-6563</strain>
    </source>
</reference>
<feature type="domain" description="Isochorismatase-like" evidence="1">
    <location>
        <begin position="12"/>
        <end position="161"/>
    </location>
</feature>
<reference evidence="3 4" key="1">
    <citation type="submission" date="2016-10" db="EMBL/GenBank/DDBJ databases">
        <authorList>
            <person name="Varghese N."/>
            <person name="Submissions S."/>
        </authorList>
    </citation>
    <scope>NUCLEOTIDE SEQUENCE [LARGE SCALE GENOMIC DNA]</scope>
    <source>
        <strain evidence="3 4">LMG 22274</strain>
    </source>
</reference>
<evidence type="ECO:0000313" key="2">
    <source>
        <dbReference type="EMBL" id="PXX15733.1"/>
    </source>
</evidence>
<evidence type="ECO:0000259" key="1">
    <source>
        <dbReference type="Pfam" id="PF00857"/>
    </source>
</evidence>
<dbReference type="EMBL" id="QJJV01000009">
    <property type="protein sequence ID" value="PXX15733.1"/>
    <property type="molecule type" value="Genomic_DNA"/>
</dbReference>
<dbReference type="Pfam" id="PF00857">
    <property type="entry name" value="Isochorismatase"/>
    <property type="match status" value="1"/>
</dbReference>
<dbReference type="OrthoDB" id="9789777at2"/>
<dbReference type="InterPro" id="IPR000868">
    <property type="entry name" value="Isochorismatase-like_dom"/>
</dbReference>
<sequence length="211" mass="23378">MAKELLTPDTCALALIDHQPQMFFGTHSHERTTVLHNVQILAKAAKLFKVPTVLTTIAADSFSGHLLPEVQAVFPQQKPIDRTSMNSWEDAGFREAIKATGRKKIVIAGLWTEVCVTFPTIQMLNEGFEIYVPTDACGDITEEAHERAVQRIVQAGAVPMNSLQFMCELQRDWARGETYEGCMDIFKAHSAYGIGVRYAKQILGEHASEAG</sequence>
<dbReference type="GeneID" id="61305698"/>
<keyword evidence="5" id="KW-1185">Reference proteome</keyword>
<dbReference type="SUPFAM" id="SSF52499">
    <property type="entry name" value="Isochorismatase-like hydrolases"/>
    <property type="match status" value="1"/>
</dbReference>
<evidence type="ECO:0000313" key="4">
    <source>
        <dbReference type="Proteomes" id="UP000183529"/>
    </source>
</evidence>
<name>A0A1A5XFW4_9BURK</name>
<dbReference type="AlphaFoldDB" id="A0A1A5XFW4"/>
<dbReference type="Proteomes" id="UP000247515">
    <property type="component" value="Unassembled WGS sequence"/>
</dbReference>
<protein>
    <submittedName>
        <fullName evidence="3">Nicotinamidase-related amidase</fullName>
    </submittedName>
</protein>
<evidence type="ECO:0000313" key="3">
    <source>
        <dbReference type="EMBL" id="SEK01646.1"/>
    </source>
</evidence>
<organism evidence="3 4">
    <name type="scientific">Paraburkholderia tropica</name>
    <dbReference type="NCBI Taxonomy" id="92647"/>
    <lineage>
        <taxon>Bacteria</taxon>
        <taxon>Pseudomonadati</taxon>
        <taxon>Pseudomonadota</taxon>
        <taxon>Betaproteobacteria</taxon>
        <taxon>Burkholderiales</taxon>
        <taxon>Burkholderiaceae</taxon>
        <taxon>Paraburkholderia</taxon>
    </lineage>
</organism>
<dbReference type="EMBL" id="FNZM01000013">
    <property type="protein sequence ID" value="SEK01646.1"/>
    <property type="molecule type" value="Genomic_DNA"/>
</dbReference>
<dbReference type="PANTHER" id="PTHR43559:SF1">
    <property type="entry name" value="HYDROLASE"/>
    <property type="match status" value="1"/>
</dbReference>
<dbReference type="Gene3D" id="3.40.50.850">
    <property type="entry name" value="Isochorismatase-like"/>
    <property type="match status" value="1"/>
</dbReference>
<proteinExistence type="predicted"/>
<dbReference type="InterPro" id="IPR036380">
    <property type="entry name" value="Isochorismatase-like_sf"/>
</dbReference>
<gene>
    <name evidence="2" type="ORF">C7400_10968</name>
    <name evidence="3" type="ORF">SAMN05216550_11368</name>
</gene>
<dbReference type="RefSeq" id="WP_065059686.1">
    <property type="nucleotide sequence ID" value="NZ_CADFGN010000001.1"/>
</dbReference>
<comment type="caution">
    <text evidence="3">The sequence shown here is derived from an EMBL/GenBank/DDBJ whole genome shotgun (WGS) entry which is preliminary data.</text>
</comment>
<accession>A0A1A5XFW4</accession>
<dbReference type="Proteomes" id="UP000183529">
    <property type="component" value="Unassembled WGS sequence"/>
</dbReference>
<dbReference type="CDD" id="cd01012">
    <property type="entry name" value="YcaC_related"/>
    <property type="match status" value="1"/>
</dbReference>
<evidence type="ECO:0000313" key="5">
    <source>
        <dbReference type="Proteomes" id="UP000247515"/>
    </source>
</evidence>
<dbReference type="PANTHER" id="PTHR43559">
    <property type="entry name" value="HYDROLASE YCAC-RELATED"/>
    <property type="match status" value="1"/>
</dbReference>